<dbReference type="Proteomes" id="UP000838878">
    <property type="component" value="Chromosome 8"/>
</dbReference>
<gene>
    <name evidence="4" type="ORF">BINO364_LOCUS15378</name>
</gene>
<evidence type="ECO:0000256" key="2">
    <source>
        <dbReference type="ARBA" id="ARBA00022801"/>
    </source>
</evidence>
<feature type="domain" description="AB hydrolase-1" evidence="3">
    <location>
        <begin position="31"/>
        <end position="146"/>
    </location>
</feature>
<proteinExistence type="inferred from homology"/>
<dbReference type="EMBL" id="OV170228">
    <property type="protein sequence ID" value="CAH0730390.1"/>
    <property type="molecule type" value="Genomic_DNA"/>
</dbReference>
<dbReference type="SUPFAM" id="SSF53474">
    <property type="entry name" value="alpha/beta-Hydrolases"/>
    <property type="match status" value="1"/>
</dbReference>
<keyword evidence="5" id="KW-1185">Reference proteome</keyword>
<reference evidence="4" key="1">
    <citation type="submission" date="2021-12" db="EMBL/GenBank/DDBJ databases">
        <authorList>
            <person name="Martin H S."/>
        </authorList>
    </citation>
    <scope>NUCLEOTIDE SEQUENCE</scope>
</reference>
<protein>
    <recommendedName>
        <fullName evidence="3">AB hydrolase-1 domain-containing protein</fullName>
    </recommendedName>
</protein>
<dbReference type="Pfam" id="PF00561">
    <property type="entry name" value="Abhydrolase_1"/>
    <property type="match status" value="1"/>
</dbReference>
<organism evidence="4 5">
    <name type="scientific">Brenthis ino</name>
    <name type="common">lesser marbled fritillary</name>
    <dbReference type="NCBI Taxonomy" id="405034"/>
    <lineage>
        <taxon>Eukaryota</taxon>
        <taxon>Metazoa</taxon>
        <taxon>Ecdysozoa</taxon>
        <taxon>Arthropoda</taxon>
        <taxon>Hexapoda</taxon>
        <taxon>Insecta</taxon>
        <taxon>Pterygota</taxon>
        <taxon>Neoptera</taxon>
        <taxon>Endopterygota</taxon>
        <taxon>Lepidoptera</taxon>
        <taxon>Glossata</taxon>
        <taxon>Ditrysia</taxon>
        <taxon>Papilionoidea</taxon>
        <taxon>Nymphalidae</taxon>
        <taxon>Heliconiinae</taxon>
        <taxon>Argynnini</taxon>
        <taxon>Brenthis</taxon>
    </lineage>
</organism>
<dbReference type="GO" id="GO:0016787">
    <property type="term" value="F:hydrolase activity"/>
    <property type="evidence" value="ECO:0007669"/>
    <property type="project" value="UniProtKB-KW"/>
</dbReference>
<dbReference type="PANTHER" id="PTHR43798:SF14">
    <property type="entry name" value="SERINE HYDROLASE-LIKE PROTEIN DDB_G0286239"/>
    <property type="match status" value="1"/>
</dbReference>
<accession>A0A8J9VY80</accession>
<evidence type="ECO:0000256" key="1">
    <source>
        <dbReference type="ARBA" id="ARBA00008645"/>
    </source>
</evidence>
<dbReference type="OrthoDB" id="6431331at2759"/>
<evidence type="ECO:0000313" key="5">
    <source>
        <dbReference type="Proteomes" id="UP000838878"/>
    </source>
</evidence>
<evidence type="ECO:0000259" key="3">
    <source>
        <dbReference type="Pfam" id="PF00561"/>
    </source>
</evidence>
<dbReference type="InterPro" id="IPR000073">
    <property type="entry name" value="AB_hydrolase_1"/>
</dbReference>
<dbReference type="GO" id="GO:0016020">
    <property type="term" value="C:membrane"/>
    <property type="evidence" value="ECO:0007669"/>
    <property type="project" value="TreeGrafter"/>
</dbReference>
<keyword evidence="2" id="KW-0378">Hydrolase</keyword>
<dbReference type="AlphaFoldDB" id="A0A8J9VY80"/>
<comment type="similarity">
    <text evidence="1">Belongs to the AB hydrolase superfamily.</text>
</comment>
<evidence type="ECO:0000313" key="4">
    <source>
        <dbReference type="EMBL" id="CAH0730390.1"/>
    </source>
</evidence>
<dbReference type="Gene3D" id="3.40.50.1820">
    <property type="entry name" value="alpha/beta hydrolase"/>
    <property type="match status" value="1"/>
</dbReference>
<dbReference type="PANTHER" id="PTHR43798">
    <property type="entry name" value="MONOACYLGLYCEROL LIPASE"/>
    <property type="match status" value="1"/>
</dbReference>
<feature type="non-terminal residue" evidence="4">
    <location>
        <position position="307"/>
    </location>
</feature>
<name>A0A8J9VY80_9NEOP</name>
<dbReference type="InterPro" id="IPR029058">
    <property type="entry name" value="AB_hydrolase_fold"/>
</dbReference>
<dbReference type="InterPro" id="IPR050266">
    <property type="entry name" value="AB_hydrolase_sf"/>
</dbReference>
<sequence length="307" mass="35244">MMCLRNTEKEVIIKAPWGNISALTWGNSSNPPVLFGSGRLEPCSAFRPLIMRLPQNFFYIAFDFPGNGYSDHLPKGGRFTIFDLIPSLLRVAEHYKYEKFAYIGHSLGTLVGKFFDLIYPGVITRIVDLDPVPAYHTVLPEAMPAWYKEIYGNHYEERTYKKHTSGKETAPKYTYEQVKEMIIAVQVVREEAANHIINRNIEPAGEGLYRFTYDQRMKSSFKLPFTPDNLKQLYTRSKTPTLAIFATRTIEIGAFSETPFALDEKAWVNGNYKYKIVEGDHNVHLDDPDCMAEDISKFLLEEFKAKL</sequence>